<name>A0A9D3RHN3_ANGAN</name>
<keyword evidence="3" id="KW-1185">Reference proteome</keyword>
<dbReference type="GO" id="GO:0098982">
    <property type="term" value="C:GABA-ergic synapse"/>
    <property type="evidence" value="ECO:0007669"/>
    <property type="project" value="TreeGrafter"/>
</dbReference>
<feature type="compositionally biased region" description="Basic and acidic residues" evidence="1">
    <location>
        <begin position="532"/>
        <end position="547"/>
    </location>
</feature>
<feature type="region of interest" description="Disordered" evidence="1">
    <location>
        <begin position="1"/>
        <end position="600"/>
    </location>
</feature>
<comment type="caution">
    <text evidence="2">The sequence shown here is derived from an EMBL/GenBank/DDBJ whole genome shotgun (WGS) entry which is preliminary data.</text>
</comment>
<dbReference type="GO" id="GO:0048788">
    <property type="term" value="C:cytoskeleton of presynaptic active zone"/>
    <property type="evidence" value="ECO:0007669"/>
    <property type="project" value="TreeGrafter"/>
</dbReference>
<dbReference type="EMBL" id="JAFIRN010000019">
    <property type="protein sequence ID" value="KAG5830323.1"/>
    <property type="molecule type" value="Genomic_DNA"/>
</dbReference>
<feature type="compositionally biased region" description="Acidic residues" evidence="1">
    <location>
        <begin position="280"/>
        <end position="290"/>
    </location>
</feature>
<dbReference type="PANTHER" id="PTHR14113:SF6">
    <property type="entry name" value="PROTEIN PICCOLO"/>
    <property type="match status" value="1"/>
</dbReference>
<dbReference type="GO" id="GO:0035418">
    <property type="term" value="P:protein localization to synapse"/>
    <property type="evidence" value="ECO:0007669"/>
    <property type="project" value="TreeGrafter"/>
</dbReference>
<evidence type="ECO:0000256" key="1">
    <source>
        <dbReference type="SAM" id="MobiDB-lite"/>
    </source>
</evidence>
<dbReference type="PANTHER" id="PTHR14113">
    <property type="entry name" value="PICCOLO/BASSOON"/>
    <property type="match status" value="1"/>
</dbReference>
<dbReference type="AlphaFoldDB" id="A0A9D3RHN3"/>
<accession>A0A9D3RHN3</accession>
<feature type="compositionally biased region" description="Basic and acidic residues" evidence="1">
    <location>
        <begin position="479"/>
        <end position="492"/>
    </location>
</feature>
<feature type="compositionally biased region" description="Acidic residues" evidence="1">
    <location>
        <begin position="465"/>
        <end position="478"/>
    </location>
</feature>
<dbReference type="GO" id="GO:1904071">
    <property type="term" value="P:presynaptic active zone assembly"/>
    <property type="evidence" value="ECO:0007669"/>
    <property type="project" value="TreeGrafter"/>
</dbReference>
<evidence type="ECO:0000313" key="2">
    <source>
        <dbReference type="EMBL" id="KAG5830323.1"/>
    </source>
</evidence>
<reference evidence="2" key="1">
    <citation type="submission" date="2021-01" db="EMBL/GenBank/DDBJ databases">
        <title>A chromosome-scale assembly of European eel, Anguilla anguilla.</title>
        <authorList>
            <person name="Henkel C."/>
            <person name="Jong-Raadsen S.A."/>
            <person name="Dufour S."/>
            <person name="Weltzien F.-A."/>
            <person name="Palstra A.P."/>
            <person name="Pelster B."/>
            <person name="Spaink H.P."/>
            <person name="Van Den Thillart G.E."/>
            <person name="Jansen H."/>
            <person name="Zahm M."/>
            <person name="Klopp C."/>
            <person name="Cedric C."/>
            <person name="Louis A."/>
            <person name="Berthelot C."/>
            <person name="Parey E."/>
            <person name="Roest Crollius H."/>
            <person name="Montfort J."/>
            <person name="Robinson-Rechavi M."/>
            <person name="Bucao C."/>
            <person name="Bouchez O."/>
            <person name="Gislard M."/>
            <person name="Lluch J."/>
            <person name="Milhes M."/>
            <person name="Lampietro C."/>
            <person name="Lopez Roques C."/>
            <person name="Donnadieu C."/>
            <person name="Braasch I."/>
            <person name="Desvignes T."/>
            <person name="Postlethwait J."/>
            <person name="Bobe J."/>
            <person name="Guiguen Y."/>
            <person name="Dirks R."/>
        </authorList>
    </citation>
    <scope>NUCLEOTIDE SEQUENCE</scope>
    <source>
        <strain evidence="2">Tag_6206</strain>
        <tissue evidence="2">Liver</tissue>
    </source>
</reference>
<organism evidence="2 3">
    <name type="scientific">Anguilla anguilla</name>
    <name type="common">European freshwater eel</name>
    <name type="synonym">Muraena anguilla</name>
    <dbReference type="NCBI Taxonomy" id="7936"/>
    <lineage>
        <taxon>Eukaryota</taxon>
        <taxon>Metazoa</taxon>
        <taxon>Chordata</taxon>
        <taxon>Craniata</taxon>
        <taxon>Vertebrata</taxon>
        <taxon>Euteleostomi</taxon>
        <taxon>Actinopterygii</taxon>
        <taxon>Neopterygii</taxon>
        <taxon>Teleostei</taxon>
        <taxon>Anguilliformes</taxon>
        <taxon>Anguillidae</taxon>
        <taxon>Anguilla</taxon>
    </lineage>
</organism>
<dbReference type="GO" id="GO:0098978">
    <property type="term" value="C:glutamatergic synapse"/>
    <property type="evidence" value="ECO:0007669"/>
    <property type="project" value="TreeGrafter"/>
</dbReference>
<dbReference type="InterPro" id="IPR052098">
    <property type="entry name" value="Presynaptic_Scaffold_Bsn/Pclo"/>
</dbReference>
<dbReference type="GO" id="GO:0030424">
    <property type="term" value="C:axon"/>
    <property type="evidence" value="ECO:0007669"/>
    <property type="project" value="TreeGrafter"/>
</dbReference>
<evidence type="ECO:0000313" key="3">
    <source>
        <dbReference type="Proteomes" id="UP001044222"/>
    </source>
</evidence>
<dbReference type="GO" id="GO:0098882">
    <property type="term" value="F:structural constituent of presynaptic active zone"/>
    <property type="evidence" value="ECO:0007669"/>
    <property type="project" value="TreeGrafter"/>
</dbReference>
<feature type="compositionally biased region" description="Basic and acidic residues" evidence="1">
    <location>
        <begin position="291"/>
        <end position="317"/>
    </location>
</feature>
<evidence type="ECO:0008006" key="4">
    <source>
        <dbReference type="Google" id="ProtNLM"/>
    </source>
</evidence>
<feature type="compositionally biased region" description="Basic and acidic residues" evidence="1">
    <location>
        <begin position="353"/>
        <end position="371"/>
    </location>
</feature>
<feature type="compositionally biased region" description="Basic residues" evidence="1">
    <location>
        <begin position="447"/>
        <end position="456"/>
    </location>
</feature>
<feature type="compositionally biased region" description="Polar residues" evidence="1">
    <location>
        <begin position="148"/>
        <end position="178"/>
    </location>
</feature>
<protein>
    <recommendedName>
        <fullName evidence="4">Piccolo presynaptic cytomatrix protein</fullName>
    </recommendedName>
</protein>
<gene>
    <name evidence="2" type="ORF">ANANG_G00309230</name>
</gene>
<proteinExistence type="predicted"/>
<dbReference type="Proteomes" id="UP001044222">
    <property type="component" value="Chromosome 19"/>
</dbReference>
<sequence length="626" mass="68849">MVKAASDNLPKTSLEERVALSELSDAAGPGRTAGGHGQYAPSDARADETAAGSRHGTQEPAFPRQAADRTGRRGVRPAQTCARPTKDRPGQGCRPAQTVQAPPPEKGAARAAAGDHAPPQKPGVAERQKENSEVGAVETEEKKMMAEATNQQEKGGKSDTSGSSQQKSPQGLSDTGYSSEGEEALQTARETDTSFAKEPAGDSVARKERKKLHVLTEAAPGRRQHFDSVDDSSESEPSPQLQRRRRLSTTSSSSEDYKKDSPCSGDEEEFIRKQIMGMTADEEPSPSDEDSYVHEQIREQEQQREEEERKSEEKSASEKLQPLVRKGSIGQEDESTGHHLLPETEVPETKTASLEDRESLSEAEGMRHFKPIELNSKAAALERQATDDGDQEVESLTESPDDRSRGEGSSSVHASSFTPGTSPTSVSSLDEDSDSSPSRKRITSEGKHRKSRHRQHGQMLPTIEDSSEEEEMREEEDLLREQEMQREIDHQQGKKGKKSKRDKEELRAQRRREYPKTPPSNLSPIEDASPTEELRQAAEMEELHKSSCSDYSPSIESEPEGFETSLSPLAQKDDQLSTSTSAYSPTDEPPVTKDTTQKVLKSADEAYEELMQKAKTLEDPSIPFLT</sequence>
<feature type="compositionally biased region" description="Polar residues" evidence="1">
    <location>
        <begin position="407"/>
        <end position="424"/>
    </location>
</feature>
<feature type="compositionally biased region" description="Basic and acidic residues" evidence="1">
    <location>
        <begin position="501"/>
        <end position="515"/>
    </location>
</feature>